<gene>
    <name evidence="1" type="ORF">LNP81_18470</name>
</gene>
<evidence type="ECO:0000313" key="1">
    <source>
        <dbReference type="EMBL" id="MCC9064994.1"/>
    </source>
</evidence>
<evidence type="ECO:0000313" key="2">
    <source>
        <dbReference type="Proteomes" id="UP001430679"/>
    </source>
</evidence>
<accession>A0ABS8MHL8</accession>
<proteinExistence type="predicted"/>
<keyword evidence="2" id="KW-1185">Reference proteome</keyword>
<organism evidence="1 2">
    <name type="scientific">Flavobacterium piscisymbiosum</name>
    <dbReference type="NCBI Taxonomy" id="2893753"/>
    <lineage>
        <taxon>Bacteria</taxon>
        <taxon>Pseudomonadati</taxon>
        <taxon>Bacteroidota</taxon>
        <taxon>Flavobacteriia</taxon>
        <taxon>Flavobacteriales</taxon>
        <taxon>Flavobacteriaceae</taxon>
        <taxon>Flavobacterium</taxon>
    </lineage>
</organism>
<dbReference type="RefSeq" id="WP_131423805.1">
    <property type="nucleotide sequence ID" value="NZ_JAJJMM010000001.1"/>
</dbReference>
<dbReference type="InterPro" id="IPR036374">
    <property type="entry name" value="OxRdtase_Mopterin-bd_sf"/>
</dbReference>
<dbReference type="Proteomes" id="UP001430679">
    <property type="component" value="Unassembled WGS sequence"/>
</dbReference>
<protein>
    <submittedName>
        <fullName evidence="1">Molybdopterin-binding protein</fullName>
    </submittedName>
</protein>
<dbReference type="EMBL" id="JAJJMM010000001">
    <property type="protein sequence ID" value="MCC9064994.1"/>
    <property type="molecule type" value="Genomic_DNA"/>
</dbReference>
<sequence>MKKYPLSRIILIFLFLVIFLQNISAQSVVKQAVVKVEGEVLKPMSLGMLDLAKMKRVEATMKDRDGKLQQYSGVPVFEILQLAGVTVGKELKGENLAKYLLVRCSDGYEVVFSLAELDPSFTNRVIILADSNDGKPLADGIGPFRLVVPDENKPARSAHEVTHLIIRFAKD</sequence>
<dbReference type="Gene3D" id="3.90.420.10">
    <property type="entry name" value="Oxidoreductase, molybdopterin-binding domain"/>
    <property type="match status" value="1"/>
</dbReference>
<reference evidence="1" key="1">
    <citation type="submission" date="2021-11" db="EMBL/GenBank/DDBJ databases">
        <title>Description of novel Flavobacterium species.</title>
        <authorList>
            <person name="Saticioglu I.B."/>
            <person name="Ay H."/>
            <person name="Altun S."/>
            <person name="Duman M."/>
        </authorList>
    </citation>
    <scope>NUCLEOTIDE SEQUENCE</scope>
    <source>
        <strain evidence="1">F-30</strain>
    </source>
</reference>
<dbReference type="SUPFAM" id="SSF56524">
    <property type="entry name" value="Oxidoreductase molybdopterin-binding domain"/>
    <property type="match status" value="1"/>
</dbReference>
<comment type="caution">
    <text evidence="1">The sequence shown here is derived from an EMBL/GenBank/DDBJ whole genome shotgun (WGS) entry which is preliminary data.</text>
</comment>
<name>A0ABS8MHL8_9FLAO</name>